<proteinExistence type="predicted"/>
<feature type="non-terminal residue" evidence="1">
    <location>
        <position position="1"/>
    </location>
</feature>
<sequence length="66" mass="7648">QSLYPMEIAQNIPQYFLRNCRFPMIGDFPMRIFLASISLRRRAAIFLKSDTHIRKGSVTSSRLSIS</sequence>
<keyword evidence="2" id="KW-1185">Reference proteome</keyword>
<organism evidence="1 2">
    <name type="scientific">Pristionchus entomophagus</name>
    <dbReference type="NCBI Taxonomy" id="358040"/>
    <lineage>
        <taxon>Eukaryota</taxon>
        <taxon>Metazoa</taxon>
        <taxon>Ecdysozoa</taxon>
        <taxon>Nematoda</taxon>
        <taxon>Chromadorea</taxon>
        <taxon>Rhabditida</taxon>
        <taxon>Rhabditina</taxon>
        <taxon>Diplogasteromorpha</taxon>
        <taxon>Diplogasteroidea</taxon>
        <taxon>Neodiplogasteridae</taxon>
        <taxon>Pristionchus</taxon>
    </lineage>
</organism>
<comment type="caution">
    <text evidence="1">The sequence shown here is derived from an EMBL/GenBank/DDBJ whole genome shotgun (WGS) entry which is preliminary data.</text>
</comment>
<feature type="non-terminal residue" evidence="1">
    <location>
        <position position="66"/>
    </location>
</feature>
<gene>
    <name evidence="1" type="ORF">PENTCL1PPCAC_546</name>
</gene>
<evidence type="ECO:0000313" key="2">
    <source>
        <dbReference type="Proteomes" id="UP001432027"/>
    </source>
</evidence>
<accession>A0AAV5S6G3</accession>
<dbReference type="EMBL" id="BTSX01000001">
    <property type="protein sequence ID" value="GMS78371.1"/>
    <property type="molecule type" value="Genomic_DNA"/>
</dbReference>
<dbReference type="Proteomes" id="UP001432027">
    <property type="component" value="Unassembled WGS sequence"/>
</dbReference>
<protein>
    <submittedName>
        <fullName evidence="1">Uncharacterized protein</fullName>
    </submittedName>
</protein>
<evidence type="ECO:0000313" key="1">
    <source>
        <dbReference type="EMBL" id="GMS78371.1"/>
    </source>
</evidence>
<dbReference type="AlphaFoldDB" id="A0AAV5S6G3"/>
<reference evidence="1" key="1">
    <citation type="submission" date="2023-10" db="EMBL/GenBank/DDBJ databases">
        <title>Genome assembly of Pristionchus species.</title>
        <authorList>
            <person name="Yoshida K."/>
            <person name="Sommer R.J."/>
        </authorList>
    </citation>
    <scope>NUCLEOTIDE SEQUENCE</scope>
    <source>
        <strain evidence="1">RS0144</strain>
    </source>
</reference>
<name>A0AAV5S6G3_9BILA</name>